<feature type="transmembrane region" description="Helical" evidence="1">
    <location>
        <begin position="484"/>
        <end position="501"/>
    </location>
</feature>
<feature type="transmembrane region" description="Helical" evidence="1">
    <location>
        <begin position="205"/>
        <end position="236"/>
    </location>
</feature>
<feature type="transmembrane region" description="Helical" evidence="1">
    <location>
        <begin position="248"/>
        <end position="266"/>
    </location>
</feature>
<feature type="transmembrane region" description="Helical" evidence="1">
    <location>
        <begin position="377"/>
        <end position="395"/>
    </location>
</feature>
<proteinExistence type="predicted"/>
<accession>A0A9X0UDX6</accession>
<dbReference type="AlphaFoldDB" id="A0A9X0UDX6"/>
<dbReference type="InterPro" id="IPR019286">
    <property type="entry name" value="DUF2339_TM"/>
</dbReference>
<feature type="transmembrane region" description="Helical" evidence="1">
    <location>
        <begin position="299"/>
        <end position="322"/>
    </location>
</feature>
<feature type="transmembrane region" description="Helical" evidence="1">
    <location>
        <begin position="454"/>
        <end position="472"/>
    </location>
</feature>
<feature type="transmembrane region" description="Helical" evidence="1">
    <location>
        <begin position="513"/>
        <end position="531"/>
    </location>
</feature>
<dbReference type="EMBL" id="JACOMF010000023">
    <property type="protein sequence ID" value="MBC4017109.1"/>
    <property type="molecule type" value="Genomic_DNA"/>
</dbReference>
<feature type="transmembrane region" description="Helical" evidence="1">
    <location>
        <begin position="537"/>
        <end position="555"/>
    </location>
</feature>
<gene>
    <name evidence="2" type="ORF">H7965_17490</name>
</gene>
<evidence type="ECO:0000313" key="2">
    <source>
        <dbReference type="EMBL" id="MBC4017109.1"/>
    </source>
</evidence>
<keyword evidence="1" id="KW-0812">Transmembrane</keyword>
<evidence type="ECO:0000313" key="3">
    <source>
        <dbReference type="Proteomes" id="UP000600101"/>
    </source>
</evidence>
<evidence type="ECO:0000256" key="1">
    <source>
        <dbReference type="SAM" id="Phobius"/>
    </source>
</evidence>
<dbReference type="PANTHER" id="PTHR38434">
    <property type="entry name" value="BLL2549 PROTEIN"/>
    <property type="match status" value="1"/>
</dbReference>
<feature type="transmembrane region" description="Helical" evidence="1">
    <location>
        <begin position="329"/>
        <end position="346"/>
    </location>
</feature>
<keyword evidence="3" id="KW-1185">Reference proteome</keyword>
<dbReference type="Pfam" id="PF10101">
    <property type="entry name" value="DUF2339"/>
    <property type="match status" value="1"/>
</dbReference>
<feature type="transmembrane region" description="Helical" evidence="1">
    <location>
        <begin position="107"/>
        <end position="127"/>
    </location>
</feature>
<protein>
    <submittedName>
        <fullName evidence="2">DUF2339 domain-containing protein</fullName>
    </submittedName>
</protein>
<feature type="transmembrane region" description="Helical" evidence="1">
    <location>
        <begin position="424"/>
        <end position="442"/>
    </location>
</feature>
<comment type="caution">
    <text evidence="2">The sequence shown here is derived from an EMBL/GenBank/DDBJ whole genome shotgun (WGS) entry which is preliminary data.</text>
</comment>
<sequence length="574" mass="60083">MDEFFLLAVLLVLGFFLGWWLGIAGYLKAGRLQARVEALERLLREHPAAAMPEALPEPAVMAMPEAVPETAFASPWKPAEPALKPEPVEAAPVRARPGLEEALTLRWGVWLGAGALLLAGVFLVRTAVEEGWLGPGPRCALAGLLGLLLISGAEWLRRRPAADRPNIPWQDQAPPALAAGGVAVLFGAAYAIGPMYGLVPPLPGFVLLAAAALAGIALALLFGPMVAAIGIAGAYLTPALVQTDDPSLPGLYAYLLAVTAAALVVLRQVAAAWLGWAAMGAAAAWVAVGGLIAGDSAELWAPALFAPAAATLHLALLPAAALDRPVGRRLAWLPFAVLAAAVLLLVPGTSGLAPAAGVLLLSPVALWQAWREPRLALLPWLAALAGLLLLLGWHVPQWQVPDEAVTIAGVVQAVLPIHPWPPEALRPFLLAALLLAGLHAAFGGWQEWRSPRPLAWAALPAAVPVLVLLVAYARVRGFALDARWALVALALAAALTGWAALAQRAGAPLRAGAHAAGVVAAIALGAAMVLSDHWLTLAVALLLPPLAWIEARSGLHALRRWRWRSPWWCWRGCC</sequence>
<keyword evidence="1" id="KW-0472">Membrane</keyword>
<name>A0A9X0UDX6_9PROT</name>
<feature type="transmembrane region" description="Helical" evidence="1">
    <location>
        <begin position="139"/>
        <end position="156"/>
    </location>
</feature>
<keyword evidence="1" id="KW-1133">Transmembrane helix</keyword>
<feature type="transmembrane region" description="Helical" evidence="1">
    <location>
        <begin position="273"/>
        <end position="293"/>
    </location>
</feature>
<feature type="transmembrane region" description="Helical" evidence="1">
    <location>
        <begin position="176"/>
        <end position="193"/>
    </location>
</feature>
<organism evidence="2 3">
    <name type="scientific">Siccirubricoccus deserti</name>
    <dbReference type="NCBI Taxonomy" id="2013562"/>
    <lineage>
        <taxon>Bacteria</taxon>
        <taxon>Pseudomonadati</taxon>
        <taxon>Pseudomonadota</taxon>
        <taxon>Alphaproteobacteria</taxon>
        <taxon>Acetobacterales</taxon>
        <taxon>Roseomonadaceae</taxon>
        <taxon>Siccirubricoccus</taxon>
    </lineage>
</organism>
<dbReference type="PANTHER" id="PTHR38434:SF1">
    <property type="entry name" value="BLL2549 PROTEIN"/>
    <property type="match status" value="1"/>
</dbReference>
<dbReference type="Proteomes" id="UP000600101">
    <property type="component" value="Unassembled WGS sequence"/>
</dbReference>
<dbReference type="RefSeq" id="WP_186771875.1">
    <property type="nucleotide sequence ID" value="NZ_JACOMF010000023.1"/>
</dbReference>
<reference evidence="2" key="1">
    <citation type="submission" date="2020-08" db="EMBL/GenBank/DDBJ databases">
        <authorList>
            <person name="Hu Y."/>
            <person name="Nguyen S.V."/>
            <person name="Li F."/>
            <person name="Fanning S."/>
        </authorList>
    </citation>
    <scope>NUCLEOTIDE SEQUENCE</scope>
    <source>
        <strain evidence="2">SYSU D8009</strain>
    </source>
</reference>